<reference evidence="2 3" key="1">
    <citation type="journal article" date="2012" name="BMC Genomics">
        <title>Comparative genomic analysis of human infective Trypanosoma cruzi lineages with the bat-restricted subspecies T. cruzi marinkellei.</title>
        <authorList>
            <person name="Franzen O."/>
            <person name="Talavera-Lopez C."/>
            <person name="Ochaya S."/>
            <person name="Butler C.E."/>
            <person name="Messenger L.A."/>
            <person name="Lewis M.D."/>
            <person name="Llewellyn M.S."/>
            <person name="Marinkelle C.J."/>
            <person name="Tyler K.M."/>
            <person name="Miles M.A."/>
            <person name="Andersson B."/>
        </authorList>
    </citation>
    <scope>NUCLEOTIDE SEQUENCE [LARGE SCALE GENOMIC DNA]</scope>
    <source>
        <strain evidence="2 3">B7</strain>
    </source>
</reference>
<dbReference type="Proteomes" id="UP000007350">
    <property type="component" value="Unassembled WGS sequence"/>
</dbReference>
<evidence type="ECO:0000313" key="3">
    <source>
        <dbReference type="Proteomes" id="UP000007350"/>
    </source>
</evidence>
<dbReference type="EMBL" id="AHKC01001369">
    <property type="protein sequence ID" value="EKF39350.1"/>
    <property type="molecule type" value="Genomic_DNA"/>
</dbReference>
<organism evidence="2 3">
    <name type="scientific">Trypanosoma cruzi marinkellei</name>
    <dbReference type="NCBI Taxonomy" id="85056"/>
    <lineage>
        <taxon>Eukaryota</taxon>
        <taxon>Discoba</taxon>
        <taxon>Euglenozoa</taxon>
        <taxon>Kinetoplastea</taxon>
        <taxon>Metakinetoplastina</taxon>
        <taxon>Trypanosomatida</taxon>
        <taxon>Trypanosomatidae</taxon>
        <taxon>Trypanosoma</taxon>
        <taxon>Schizotrypanum</taxon>
    </lineage>
</organism>
<dbReference type="OrthoDB" id="241781at2759"/>
<accession>K2NIW6</accession>
<proteinExistence type="predicted"/>
<feature type="coiled-coil region" evidence="1">
    <location>
        <begin position="501"/>
        <end position="528"/>
    </location>
</feature>
<protein>
    <submittedName>
        <fullName evidence="2">Uncharacterized protein</fullName>
    </submittedName>
</protein>
<evidence type="ECO:0000256" key="1">
    <source>
        <dbReference type="SAM" id="Coils"/>
    </source>
</evidence>
<name>K2NIW6_TRYCR</name>
<keyword evidence="1" id="KW-0175">Coiled coil</keyword>
<keyword evidence="3" id="KW-1185">Reference proteome</keyword>
<evidence type="ECO:0000313" key="2">
    <source>
        <dbReference type="EMBL" id="EKF39350.1"/>
    </source>
</evidence>
<dbReference type="AlphaFoldDB" id="K2NIW6"/>
<gene>
    <name evidence="2" type="ORF">MOQ_000427</name>
</gene>
<comment type="caution">
    <text evidence="2">The sequence shown here is derived from an EMBL/GenBank/DDBJ whole genome shotgun (WGS) entry which is preliminary data.</text>
</comment>
<sequence>MYGGGVQEEAAGAPPLPQTAAFWEEMEMQKKESQDLQAKIEAFCSLCCPEQMHLAPFLAIEFCGREEELGGILSAMYGHSLSKMFRARDDEEKEKDVHSTGGAAVDDAEAHSDNDFMAKAVALSSFFGLGRHFVPAVYAQAKRRRDRRRMAWGAWLPKEGEEKKGAAEGAGKEEERLIQQIVLFEVVTALFPDFLCTVLDENDQRTAFVAKRLAVFLSFHEPESSVKEYLSSHGGRTYLGRSFRNLFMKYYSSFLNEYSGTNLSLDDLDEVSSLSSSSVATVESAGGGEEITSRRRKTKAVLRDWTTAYGLRAHSTPMPSRSCPEVYNVAVDTEELNSMEQMKAMKLRLSRTEMGTMTQSNLPALGFDGTKTATRRFYGTGTPFLGGAHNEIHGAAARWNQNWLQNPEEHILPNPSIVLETNSCQKCVFLEAQLKETKAALQRVSRKFVANEGQQYYNEASCCAQQEQISFPFEVSEVDDSSSKKIMPRHLVQPSHGCPTCQDLRQRIKCLEQRLRESYDNCRELNVKLRRSQLPPPPHMCVISSSVNEKRRRDVSTMTELTGQQLDEFVGYMILEYL</sequence>